<accession>A0A1D1YPL7</accession>
<dbReference type="FunFam" id="3.10.450.40:FF:000012">
    <property type="entry name" value="Amine oxidase"/>
    <property type="match status" value="1"/>
</dbReference>
<dbReference type="InterPro" id="IPR016182">
    <property type="entry name" value="Cu_amine_oxidase_N-reg"/>
</dbReference>
<dbReference type="EC" id="1.4.3.-" evidence="7"/>
<gene>
    <name evidence="11" type="primary">AMO_3</name>
    <name evidence="11" type="ORF">g.114848</name>
</gene>
<dbReference type="EMBL" id="GDJX01011373">
    <property type="protein sequence ID" value="JAT56563.1"/>
    <property type="molecule type" value="Transcribed_RNA"/>
</dbReference>
<dbReference type="GO" id="GO:0048038">
    <property type="term" value="F:quinone binding"/>
    <property type="evidence" value="ECO:0007669"/>
    <property type="project" value="InterPro"/>
</dbReference>
<evidence type="ECO:0000256" key="1">
    <source>
        <dbReference type="ARBA" id="ARBA00007983"/>
    </source>
</evidence>
<dbReference type="GO" id="GO:0005507">
    <property type="term" value="F:copper ion binding"/>
    <property type="evidence" value="ECO:0007669"/>
    <property type="project" value="InterPro"/>
</dbReference>
<evidence type="ECO:0000256" key="6">
    <source>
        <dbReference type="ARBA" id="ARBA00023157"/>
    </source>
</evidence>
<dbReference type="Gene3D" id="3.10.450.40">
    <property type="match status" value="2"/>
</dbReference>
<dbReference type="Pfam" id="PF02728">
    <property type="entry name" value="Cu_amine_oxidN3"/>
    <property type="match status" value="1"/>
</dbReference>
<feature type="non-terminal residue" evidence="11">
    <location>
        <position position="169"/>
    </location>
</feature>
<evidence type="ECO:0000259" key="10">
    <source>
        <dbReference type="Pfam" id="PF02728"/>
    </source>
</evidence>
<evidence type="ECO:0000256" key="4">
    <source>
        <dbReference type="ARBA" id="ARBA00023002"/>
    </source>
</evidence>
<evidence type="ECO:0000256" key="2">
    <source>
        <dbReference type="ARBA" id="ARBA00022723"/>
    </source>
</evidence>
<keyword evidence="5 7" id="KW-0186">Copper</keyword>
<feature type="signal peptide" evidence="8">
    <location>
        <begin position="1"/>
        <end position="17"/>
    </location>
</feature>
<keyword evidence="2 7" id="KW-0479">Metal-binding</keyword>
<feature type="non-terminal residue" evidence="11">
    <location>
        <position position="1"/>
    </location>
</feature>
<dbReference type="InterPro" id="IPR015800">
    <property type="entry name" value="Cu_amine_oxidase_N2"/>
</dbReference>
<feature type="domain" description="Copper amine oxidase N3-terminal" evidence="10">
    <location>
        <begin position="116"/>
        <end position="167"/>
    </location>
</feature>
<dbReference type="GO" id="GO:0009308">
    <property type="term" value="P:amine metabolic process"/>
    <property type="evidence" value="ECO:0007669"/>
    <property type="project" value="UniProtKB-UniRule"/>
</dbReference>
<protein>
    <recommendedName>
        <fullName evidence="7">Amine oxidase</fullName>
        <ecNumber evidence="7">1.4.3.-</ecNumber>
    </recommendedName>
</protein>
<feature type="chain" id="PRO_5008900384" description="Amine oxidase" evidence="8">
    <location>
        <begin position="18"/>
        <end position="169"/>
    </location>
</feature>
<keyword evidence="8" id="KW-0732">Signal</keyword>
<reference evidence="11" key="1">
    <citation type="submission" date="2015-07" db="EMBL/GenBank/DDBJ databases">
        <title>Transcriptome Assembly of Anthurium amnicola.</title>
        <authorList>
            <person name="Suzuki J."/>
        </authorList>
    </citation>
    <scope>NUCLEOTIDE SEQUENCE</scope>
</reference>
<evidence type="ECO:0000259" key="9">
    <source>
        <dbReference type="Pfam" id="PF02727"/>
    </source>
</evidence>
<evidence type="ECO:0000313" key="11">
    <source>
        <dbReference type="EMBL" id="JAT56563.1"/>
    </source>
</evidence>
<organism evidence="11">
    <name type="scientific">Anthurium amnicola</name>
    <dbReference type="NCBI Taxonomy" id="1678845"/>
    <lineage>
        <taxon>Eukaryota</taxon>
        <taxon>Viridiplantae</taxon>
        <taxon>Streptophyta</taxon>
        <taxon>Embryophyta</taxon>
        <taxon>Tracheophyta</taxon>
        <taxon>Spermatophyta</taxon>
        <taxon>Magnoliopsida</taxon>
        <taxon>Liliopsida</taxon>
        <taxon>Araceae</taxon>
        <taxon>Pothoideae</taxon>
        <taxon>Potheae</taxon>
        <taxon>Anthurium</taxon>
    </lineage>
</organism>
<dbReference type="PANTHER" id="PTHR10638">
    <property type="entry name" value="COPPER AMINE OXIDASE"/>
    <property type="match status" value="1"/>
</dbReference>
<dbReference type="InterPro" id="IPR015802">
    <property type="entry name" value="Cu_amine_oxidase_N3"/>
</dbReference>
<dbReference type="AlphaFoldDB" id="A0A1D1YPL7"/>
<keyword evidence="3 7" id="KW-0801">TPQ</keyword>
<dbReference type="Pfam" id="PF02727">
    <property type="entry name" value="Cu_amine_oxidN2"/>
    <property type="match status" value="1"/>
</dbReference>
<comment type="PTM">
    <text evidence="7">Topaquinone (TPQ) is generated by copper-dependent autoxidation of a specific tyrosyl residue.</text>
</comment>
<evidence type="ECO:0000256" key="5">
    <source>
        <dbReference type="ARBA" id="ARBA00023008"/>
    </source>
</evidence>
<evidence type="ECO:0000256" key="8">
    <source>
        <dbReference type="SAM" id="SignalP"/>
    </source>
</evidence>
<keyword evidence="6" id="KW-1015">Disulfide bond</keyword>
<dbReference type="SUPFAM" id="SSF54416">
    <property type="entry name" value="Amine oxidase N-terminal region"/>
    <property type="match status" value="2"/>
</dbReference>
<comment type="similarity">
    <text evidence="1 7">Belongs to the copper/topaquinone oxidase family.</text>
</comment>
<comment type="cofactor">
    <cofactor evidence="7">
        <name>Cu cation</name>
        <dbReference type="ChEBI" id="CHEBI:23378"/>
    </cofactor>
    <text evidence="7">Contains 1 topaquinone per subunit.</text>
</comment>
<dbReference type="GO" id="GO:0008131">
    <property type="term" value="F:primary methylamine oxidase activity"/>
    <property type="evidence" value="ECO:0007669"/>
    <property type="project" value="InterPro"/>
</dbReference>
<sequence>FLLLLLLALSALTIISTHPHPLDPLSPSEIAAVRRAVRRSPLGTSNSLTFQYVGLDEPDKPLLLSWLSAPHAAPPPPRRALAILRSDGETHELTVALSGAGASVVSDRTYRGPGFPMMTLEEQTAACLLPFNYTPFVASVARRGVELRDVACETFSVGWFGEAGEGKER</sequence>
<evidence type="ECO:0000256" key="3">
    <source>
        <dbReference type="ARBA" id="ARBA00022772"/>
    </source>
</evidence>
<name>A0A1D1YPL7_9ARAE</name>
<evidence type="ECO:0000256" key="7">
    <source>
        <dbReference type="RuleBase" id="RU000672"/>
    </source>
</evidence>
<proteinExistence type="inferred from homology"/>
<feature type="domain" description="Copper amine oxidase N2-terminal" evidence="9">
    <location>
        <begin position="20"/>
        <end position="98"/>
    </location>
</feature>
<keyword evidence="4 7" id="KW-0560">Oxidoreductase</keyword>
<dbReference type="InterPro" id="IPR000269">
    <property type="entry name" value="Cu_amine_oxidase"/>
</dbReference>
<dbReference type="PANTHER" id="PTHR10638:SF71">
    <property type="entry name" value="AMINE OXIDASE"/>
    <property type="match status" value="1"/>
</dbReference>